<dbReference type="Proteomes" id="UP001501035">
    <property type="component" value="Unassembled WGS sequence"/>
</dbReference>
<name>A0ABP6LIX2_9ACTN</name>
<keyword evidence="1" id="KW-0472">Membrane</keyword>
<evidence type="ECO:0000256" key="1">
    <source>
        <dbReference type="SAM" id="Phobius"/>
    </source>
</evidence>
<evidence type="ECO:0000313" key="3">
    <source>
        <dbReference type="Proteomes" id="UP001501035"/>
    </source>
</evidence>
<gene>
    <name evidence="2" type="ORF">GCM10010528_27470</name>
</gene>
<proteinExistence type="predicted"/>
<feature type="transmembrane region" description="Helical" evidence="1">
    <location>
        <begin position="26"/>
        <end position="44"/>
    </location>
</feature>
<dbReference type="EMBL" id="BAAAVS010000057">
    <property type="protein sequence ID" value="GAA3046824.1"/>
    <property type="molecule type" value="Genomic_DNA"/>
</dbReference>
<evidence type="ECO:0000313" key="2">
    <source>
        <dbReference type="EMBL" id="GAA3046824.1"/>
    </source>
</evidence>
<reference evidence="3" key="1">
    <citation type="journal article" date="2019" name="Int. J. Syst. Evol. Microbiol.">
        <title>The Global Catalogue of Microorganisms (GCM) 10K type strain sequencing project: providing services to taxonomists for standard genome sequencing and annotation.</title>
        <authorList>
            <consortium name="The Broad Institute Genomics Platform"/>
            <consortium name="The Broad Institute Genome Sequencing Center for Infectious Disease"/>
            <person name="Wu L."/>
            <person name="Ma J."/>
        </authorList>
    </citation>
    <scope>NUCLEOTIDE SEQUENCE [LARGE SCALE GENOMIC DNA]</scope>
    <source>
        <strain evidence="3">JCM 14234</strain>
    </source>
</reference>
<feature type="transmembrane region" description="Helical" evidence="1">
    <location>
        <begin position="50"/>
        <end position="77"/>
    </location>
</feature>
<comment type="caution">
    <text evidence="2">The sequence shown here is derived from an EMBL/GenBank/DDBJ whole genome shotgun (WGS) entry which is preliminary data.</text>
</comment>
<keyword evidence="1" id="KW-1133">Transmembrane helix</keyword>
<accession>A0ABP6LIX2</accession>
<keyword evidence="1" id="KW-0812">Transmembrane</keyword>
<sequence length="80" mass="8846">MLTPMTNNAQSSSFVQSALSLVKKHWFPLAVAIIAIAFISLNRIEAEVNFLFFRVTVALWLALSVAAVLGLLVGLFLRRK</sequence>
<keyword evidence="3" id="KW-1185">Reference proteome</keyword>
<protein>
    <recommendedName>
        <fullName evidence="4">DUF1049 domain-containing protein</fullName>
    </recommendedName>
</protein>
<evidence type="ECO:0008006" key="4">
    <source>
        <dbReference type="Google" id="ProtNLM"/>
    </source>
</evidence>
<organism evidence="2 3">
    <name type="scientific">Gordonia defluvii</name>
    <dbReference type="NCBI Taxonomy" id="283718"/>
    <lineage>
        <taxon>Bacteria</taxon>
        <taxon>Bacillati</taxon>
        <taxon>Actinomycetota</taxon>
        <taxon>Actinomycetes</taxon>
        <taxon>Mycobacteriales</taxon>
        <taxon>Gordoniaceae</taxon>
        <taxon>Gordonia</taxon>
    </lineage>
</organism>